<dbReference type="Proteomes" id="UP000223596">
    <property type="component" value="Unassembled WGS sequence"/>
</dbReference>
<accession>A0AB36TK75</accession>
<proteinExistence type="predicted"/>
<evidence type="ECO:0000313" key="2">
    <source>
        <dbReference type="Proteomes" id="UP000223596"/>
    </source>
</evidence>
<reference evidence="1 2" key="1">
    <citation type="submission" date="2017-09" db="EMBL/GenBank/DDBJ databases">
        <title>Evaluation of Pacific Biosciences Sequencing Technology to Finishing C. thermocellum Genome Sequences.</title>
        <authorList>
            <person name="Brown S."/>
        </authorList>
    </citation>
    <scope>NUCLEOTIDE SEQUENCE [LARGE SCALE GENOMIC DNA]</scope>
    <source>
        <strain evidence="1 2">AD2</strain>
    </source>
</reference>
<dbReference type="AlphaFoldDB" id="A0AB36TK75"/>
<evidence type="ECO:0000313" key="1">
    <source>
        <dbReference type="EMBL" id="PFH04244.1"/>
    </source>
</evidence>
<gene>
    <name evidence="1" type="ORF">M972_113073</name>
</gene>
<sequence>MGYEYIEKRRNNAEFFKNRNRSTSKVAVINTEESNISSISDKNDYLDRIFEILISEYDFPVDNTAIYYIFDRDPKSNLDKGLIRKLIGQLKNAYENYNGQRGGVLLLSCPSIGAYIVSNFIDDTYLMEFDIGNKVKEYIATQNREVQLNRITTETLERAANEMMKYFEAEKIDFCIDNIGQMNREVFERQEAKYRKERVYNLVSLL</sequence>
<comment type="caution">
    <text evidence="1">The sequence shown here is derived from an EMBL/GenBank/DDBJ whole genome shotgun (WGS) entry which is preliminary data.</text>
</comment>
<protein>
    <submittedName>
        <fullName evidence="1">Uncharacterized protein</fullName>
    </submittedName>
</protein>
<dbReference type="RefSeq" id="WP_003518465.1">
    <property type="nucleotide sequence ID" value="NZ_CP013828.1"/>
</dbReference>
<dbReference type="EMBL" id="PDBW01000001">
    <property type="protein sequence ID" value="PFH04244.1"/>
    <property type="molecule type" value="Genomic_DNA"/>
</dbReference>
<organism evidence="1 2">
    <name type="scientific">Acetivibrio thermocellus AD2</name>
    <dbReference type="NCBI Taxonomy" id="1138384"/>
    <lineage>
        <taxon>Bacteria</taxon>
        <taxon>Bacillati</taxon>
        <taxon>Bacillota</taxon>
        <taxon>Clostridia</taxon>
        <taxon>Eubacteriales</taxon>
        <taxon>Oscillospiraceae</taxon>
        <taxon>Acetivibrio</taxon>
    </lineage>
</organism>
<name>A0AB36TK75_ACETH</name>